<dbReference type="VEuPathDB" id="VectorBase:AMAM008459"/>
<dbReference type="FunFam" id="1.25.40.10:FF:000112">
    <property type="entry name" value="FAM10 family protein"/>
    <property type="match status" value="1"/>
</dbReference>
<evidence type="ECO:0000259" key="7">
    <source>
        <dbReference type="SMART" id="SM00727"/>
    </source>
</evidence>
<protein>
    <recommendedName>
        <fullName evidence="7">STI1 domain-containing protein</fullName>
    </recommendedName>
</protein>
<dbReference type="PROSITE" id="PS50005">
    <property type="entry name" value="TPR"/>
    <property type="match status" value="2"/>
</dbReference>
<keyword evidence="2" id="KW-0677">Repeat</keyword>
<dbReference type="Gene3D" id="6.10.250.3420">
    <property type="match status" value="1"/>
</dbReference>
<sequence>MNCPFNPSEVALLKTVIGCCELSPELLNLPELAFLKSFVEKLGGKVPAGQPDLSGFMGGKKENNSSSATTTEPEKEEPTEVESDPESELELDNEGCVEPDLEPNQPMGDASREPTEEEFDQANDLRSQAAVAYSEQKYDEAVKLFTDAIQLNPKSALYYAKRGQAYMKLQKPNACIRDCNRALEINPDSATAYKFRGRANRLLGHWEEAVKDLRQACKLDFDEEADEWLKEVTPNAKKIELHKQKQARRREEREFRERQERARKAQEANRKAAEEARTASASPGAGGVPFAREIPEEMLKWFDDPEVRDALMDMFSNPANISKYVNNPKIMSVLGKVLKNDPRGGAFPGFGAGGGFPGFGAGDTGSAGGGFPGFGAGDTAGSAGGGFPGFGAGGFPNFGGSDGGAGAGAGSGAGAGTGGGAGAGAGAGSGGARMDDLD</sequence>
<dbReference type="InterPro" id="IPR006636">
    <property type="entry name" value="STI1_HS-bd"/>
</dbReference>
<feature type="region of interest" description="Disordered" evidence="6">
    <location>
        <begin position="49"/>
        <end position="122"/>
    </location>
</feature>
<dbReference type="GO" id="GO:0046983">
    <property type="term" value="F:protein dimerization activity"/>
    <property type="evidence" value="ECO:0007669"/>
    <property type="project" value="InterPro"/>
</dbReference>
<feature type="repeat" description="TPR" evidence="5">
    <location>
        <begin position="156"/>
        <end position="189"/>
    </location>
</feature>
<feature type="compositionally biased region" description="Basic and acidic residues" evidence="6">
    <location>
        <begin position="241"/>
        <end position="277"/>
    </location>
</feature>
<evidence type="ECO:0000313" key="8">
    <source>
        <dbReference type="EnsemblMetazoa" id="AMAM008459-PA"/>
    </source>
</evidence>
<dbReference type="PANTHER" id="PTHR45883:SF2">
    <property type="entry name" value="HSC70-INTERACTING PROTEIN"/>
    <property type="match status" value="1"/>
</dbReference>
<dbReference type="AlphaFoldDB" id="A0A182SKA5"/>
<evidence type="ECO:0000256" key="1">
    <source>
        <dbReference type="ARBA" id="ARBA00009015"/>
    </source>
</evidence>
<reference evidence="8" key="2">
    <citation type="submission" date="2020-05" db="UniProtKB">
        <authorList>
            <consortium name="EnsemblMetazoa"/>
        </authorList>
    </citation>
    <scope>IDENTIFICATION</scope>
    <source>
        <strain evidence="8">maculatus3</strain>
    </source>
</reference>
<evidence type="ECO:0000256" key="4">
    <source>
        <dbReference type="ARBA" id="ARBA00037033"/>
    </source>
</evidence>
<dbReference type="InterPro" id="IPR041243">
    <property type="entry name" value="STI1/HOP_DP"/>
</dbReference>
<evidence type="ECO:0000256" key="6">
    <source>
        <dbReference type="SAM" id="MobiDB-lite"/>
    </source>
</evidence>
<dbReference type="CDD" id="cd14438">
    <property type="entry name" value="Hip_N"/>
    <property type="match status" value="1"/>
</dbReference>
<dbReference type="Gene3D" id="1.10.260.100">
    <property type="match status" value="1"/>
</dbReference>
<proteinExistence type="inferred from homology"/>
<reference evidence="9" key="1">
    <citation type="submission" date="2013-09" db="EMBL/GenBank/DDBJ databases">
        <title>The Genome Sequence of Anopheles maculatus species B.</title>
        <authorList>
            <consortium name="The Broad Institute Genomics Platform"/>
            <person name="Neafsey D.E."/>
            <person name="Besansky N."/>
            <person name="Howell P."/>
            <person name="Walton C."/>
            <person name="Young S.K."/>
            <person name="Zeng Q."/>
            <person name="Gargeya S."/>
            <person name="Fitzgerald M."/>
            <person name="Haas B."/>
            <person name="Abouelleil A."/>
            <person name="Allen A.W."/>
            <person name="Alvarado L."/>
            <person name="Arachchi H.M."/>
            <person name="Berlin A.M."/>
            <person name="Chapman S.B."/>
            <person name="Gainer-Dewar J."/>
            <person name="Goldberg J."/>
            <person name="Griggs A."/>
            <person name="Gujja S."/>
            <person name="Hansen M."/>
            <person name="Howarth C."/>
            <person name="Imamovic A."/>
            <person name="Ireland A."/>
            <person name="Larimer J."/>
            <person name="McCowan C."/>
            <person name="Murphy C."/>
            <person name="Pearson M."/>
            <person name="Poon T.W."/>
            <person name="Priest M."/>
            <person name="Roberts A."/>
            <person name="Saif S."/>
            <person name="Shea T."/>
            <person name="Sisk P."/>
            <person name="Sykes S."/>
            <person name="Wortman J."/>
            <person name="Nusbaum C."/>
            <person name="Birren B."/>
        </authorList>
    </citation>
    <scope>NUCLEOTIDE SEQUENCE [LARGE SCALE GENOMIC DNA]</scope>
    <source>
        <strain evidence="9">maculatus3</strain>
    </source>
</reference>
<dbReference type="Pfam" id="PF00515">
    <property type="entry name" value="TPR_1"/>
    <property type="match status" value="1"/>
</dbReference>
<dbReference type="SMART" id="SM00727">
    <property type="entry name" value="STI1"/>
    <property type="match status" value="1"/>
</dbReference>
<feature type="compositionally biased region" description="Acidic residues" evidence="6">
    <location>
        <begin position="79"/>
        <end position="101"/>
    </location>
</feature>
<accession>A0A182SKA5</accession>
<evidence type="ECO:0000256" key="3">
    <source>
        <dbReference type="ARBA" id="ARBA00022803"/>
    </source>
</evidence>
<dbReference type="Gene3D" id="1.25.40.10">
    <property type="entry name" value="Tetratricopeptide repeat domain"/>
    <property type="match status" value="1"/>
</dbReference>
<dbReference type="SMART" id="SM00028">
    <property type="entry name" value="TPR"/>
    <property type="match status" value="3"/>
</dbReference>
<dbReference type="InterPro" id="IPR034649">
    <property type="entry name" value="Hip_N"/>
</dbReference>
<evidence type="ECO:0000256" key="5">
    <source>
        <dbReference type="PROSITE-ProRule" id="PRU00339"/>
    </source>
</evidence>
<feature type="compositionally biased region" description="Gly residues" evidence="6">
    <location>
        <begin position="401"/>
        <end position="431"/>
    </location>
</feature>
<dbReference type="GO" id="GO:0030544">
    <property type="term" value="F:Hsp70 protein binding"/>
    <property type="evidence" value="ECO:0007669"/>
    <property type="project" value="TreeGrafter"/>
</dbReference>
<keyword evidence="9" id="KW-1185">Reference proteome</keyword>
<feature type="domain" description="STI1" evidence="7">
    <location>
        <begin position="295"/>
        <end position="334"/>
    </location>
</feature>
<feature type="region of interest" description="Disordered" evidence="6">
    <location>
        <begin position="241"/>
        <end position="289"/>
    </location>
</feature>
<feature type="repeat" description="TPR" evidence="5">
    <location>
        <begin position="122"/>
        <end position="155"/>
    </location>
</feature>
<keyword evidence="3 5" id="KW-0802">TPR repeat</keyword>
<dbReference type="InterPro" id="IPR011990">
    <property type="entry name" value="TPR-like_helical_dom_sf"/>
</dbReference>
<comment type="similarity">
    <text evidence="1">Belongs to the FAM10 family.</text>
</comment>
<dbReference type="SUPFAM" id="SSF48452">
    <property type="entry name" value="TPR-like"/>
    <property type="match status" value="1"/>
</dbReference>
<organism evidence="8 9">
    <name type="scientific">Anopheles maculatus</name>
    <dbReference type="NCBI Taxonomy" id="74869"/>
    <lineage>
        <taxon>Eukaryota</taxon>
        <taxon>Metazoa</taxon>
        <taxon>Ecdysozoa</taxon>
        <taxon>Arthropoda</taxon>
        <taxon>Hexapoda</taxon>
        <taxon>Insecta</taxon>
        <taxon>Pterygota</taxon>
        <taxon>Neoptera</taxon>
        <taxon>Endopterygota</taxon>
        <taxon>Diptera</taxon>
        <taxon>Nematocera</taxon>
        <taxon>Culicoidea</taxon>
        <taxon>Culicidae</taxon>
        <taxon>Anophelinae</taxon>
        <taxon>Anopheles</taxon>
        <taxon>Anopheles maculatus group</taxon>
    </lineage>
</organism>
<dbReference type="Proteomes" id="UP000075901">
    <property type="component" value="Unassembled WGS sequence"/>
</dbReference>
<dbReference type="InterPro" id="IPR019734">
    <property type="entry name" value="TPR_rpt"/>
</dbReference>
<comment type="function">
    <text evidence="4">One HIP oligomer binds the ATPase domains of at least two HSC70 molecules dependent on activation of the HSC70 ATPase by HSP40. Stabilizes the ADP state of HSC70 that has a high affinity for substrate protein. Through its own chaperone activity, it may contribute to the interaction of HSC70 with various target proteins.</text>
</comment>
<evidence type="ECO:0000313" key="9">
    <source>
        <dbReference type="Proteomes" id="UP000075901"/>
    </source>
</evidence>
<dbReference type="Pfam" id="PF17830">
    <property type="entry name" value="STI1-HOP_DP"/>
    <property type="match status" value="1"/>
</dbReference>
<dbReference type="Pfam" id="PF18253">
    <property type="entry name" value="HipN"/>
    <property type="match status" value="1"/>
</dbReference>
<feature type="region of interest" description="Disordered" evidence="6">
    <location>
        <begin position="401"/>
        <end position="438"/>
    </location>
</feature>
<name>A0A182SKA5_9DIPT</name>
<dbReference type="Pfam" id="PF13174">
    <property type="entry name" value="TPR_6"/>
    <property type="match status" value="1"/>
</dbReference>
<dbReference type="PANTHER" id="PTHR45883">
    <property type="entry name" value="HSC70-INTERACTING PROTEIN"/>
    <property type="match status" value="1"/>
</dbReference>
<dbReference type="EnsemblMetazoa" id="AMAM008459-RA">
    <property type="protein sequence ID" value="AMAM008459-PA"/>
    <property type="gene ID" value="AMAM008459"/>
</dbReference>
<evidence type="ECO:0000256" key="2">
    <source>
        <dbReference type="ARBA" id="ARBA00022737"/>
    </source>
</evidence>